<feature type="compositionally biased region" description="Basic and acidic residues" evidence="1">
    <location>
        <begin position="350"/>
        <end position="371"/>
    </location>
</feature>
<dbReference type="PANTHER" id="PTHR43384:SF14">
    <property type="entry name" value="ESX-1 SECRETION-ASSOCIATED PROTEIN ESPI"/>
    <property type="match status" value="1"/>
</dbReference>
<evidence type="ECO:0000256" key="2">
    <source>
        <dbReference type="SAM" id="Phobius"/>
    </source>
</evidence>
<feature type="region of interest" description="Disordered" evidence="1">
    <location>
        <begin position="221"/>
        <end position="727"/>
    </location>
</feature>
<dbReference type="SUPFAM" id="SSF52540">
    <property type="entry name" value="P-loop containing nucleoside triphosphate hydrolases"/>
    <property type="match status" value="1"/>
</dbReference>
<sequence length="1029" mass="107859">MDLPTYTNIWRIEKRLYKLYDLRLPMPLPVVWIGVFVGVSVPWWLFLLLVRLPLEAPWHVVYLVPPGVLTWLSTRPVIENKRLTELLQSQVRYMAEPKTWCRMAPFDEPDEIALTGRVWRTTPPVVTGNGRAALRGAGARARRPISVKAAAAPETAHASGASARAAAVHAGGPPLDPSRVVRPAVAAAAAAAVPVTTGSPAPLPWSGAVAAATGDVTGERVFSLPQPSAPPADPARSDDPERDRHPDGPPAGREDSAVHDSSVHDRAVHDTESQGQDQGKGQSQGWGWDRRAPGAGPAASESHSEPHSESHSGTHPVPPLGTETLRRLRRLAASAEPRSVRPADPAFFTPDRHDSDRQDSDRHDPDGERAGDPPAASAVREISAGTAAETTTGSAAETASEDALRAASERDEAARQHGTALGENAEARPPAAPAASESADDESADAGPVAPQPVASGPAEADSDASQAASEAGMVRAQRSQQVSGRVEDHERDHDEQARSERDPGTGRSEAPARRDDADVLAQHRRGRPPRLVRPREQSGASGEAFPATAQAQTPPDRPADIAADVADVPESAEPADGTTTGPVRTGATAAAGPANADTGTNAGTDADADPAGEVSAPVAQPIRIRPPYSQPPAAHRSEPQPPGGQPGDARPGDVQPGAGHREGPYGLGPGSPGPTGKGSVTPPAGPAGVPIRTVPAGPRHAAPSGARPALPAAGSPTGRQGHEEPPRLRRVEAVVGRDPSGGWRRLAQVVVGGSRTDGMEVDEARARVPLTTSRRIMVLGCTGGAGQTTTALMLGHTLARYRDDRVLALDANTGEGTLTTRIAAESPETLSSLLEGSEEVTGYLGMRSYTTRCESGLEVVGADTDDRVTQRLAERAFLADWRRTLAALDRHYRLTVIDPAAALAARLLPYADQLVLVAPASEDASEAVAMTYEWLDGHGCSDLRRRAVMVINGVSRRSLPDVEQAEAVASGRCRAIVRIPWEDELAPGRPGPVDITHLRTGGRRAYVALAGVIVNGLAAAQAKQEVAR</sequence>
<dbReference type="GO" id="GO:0005829">
    <property type="term" value="C:cytosol"/>
    <property type="evidence" value="ECO:0007669"/>
    <property type="project" value="TreeGrafter"/>
</dbReference>
<dbReference type="Gene3D" id="3.40.50.300">
    <property type="entry name" value="P-loop containing nucleotide triphosphate hydrolases"/>
    <property type="match status" value="1"/>
</dbReference>
<dbReference type="GO" id="GO:0051782">
    <property type="term" value="P:negative regulation of cell division"/>
    <property type="evidence" value="ECO:0007669"/>
    <property type="project" value="TreeGrafter"/>
</dbReference>
<feature type="compositionally biased region" description="Low complexity" evidence="1">
    <location>
        <begin position="427"/>
        <end position="437"/>
    </location>
</feature>
<dbReference type="GO" id="GO:0005524">
    <property type="term" value="F:ATP binding"/>
    <property type="evidence" value="ECO:0007669"/>
    <property type="project" value="TreeGrafter"/>
</dbReference>
<name>A0A5R8YMS6_9ACTN</name>
<evidence type="ECO:0008006" key="5">
    <source>
        <dbReference type="Google" id="ProtNLM"/>
    </source>
</evidence>
<keyword evidence="4" id="KW-1185">Reference proteome</keyword>
<gene>
    <name evidence="3" type="ORF">FED44_29805</name>
</gene>
<evidence type="ECO:0000313" key="3">
    <source>
        <dbReference type="EMBL" id="TLP53622.1"/>
    </source>
</evidence>
<organism evidence="3 4">
    <name type="scientific">Microbispora triticiradicis</name>
    <dbReference type="NCBI Taxonomy" id="2200763"/>
    <lineage>
        <taxon>Bacteria</taxon>
        <taxon>Bacillati</taxon>
        <taxon>Actinomycetota</taxon>
        <taxon>Actinomycetes</taxon>
        <taxon>Streptosporangiales</taxon>
        <taxon>Streptosporangiaceae</taxon>
        <taxon>Microbispora</taxon>
    </lineage>
</organism>
<feature type="compositionally biased region" description="Basic and acidic residues" evidence="1">
    <location>
        <begin position="235"/>
        <end position="272"/>
    </location>
</feature>
<dbReference type="AlphaFoldDB" id="A0A5R8YMS6"/>
<keyword evidence="2" id="KW-0472">Membrane</keyword>
<proteinExistence type="predicted"/>
<feature type="compositionally biased region" description="Low complexity" evidence="1">
    <location>
        <begin position="273"/>
        <end position="287"/>
    </location>
</feature>
<feature type="compositionally biased region" description="Basic and acidic residues" evidence="1">
    <location>
        <begin position="486"/>
        <end position="518"/>
    </location>
</feature>
<reference evidence="3" key="1">
    <citation type="submission" date="2019-05" db="EMBL/GenBank/DDBJ databases">
        <title>Isolation, diversity and antifungal activity of Actinobacteria from wheat.</title>
        <authorList>
            <person name="Yu B."/>
        </authorList>
    </citation>
    <scope>NUCLEOTIDE SEQUENCE [LARGE SCALE GENOMIC DNA]</scope>
    <source>
        <strain evidence="3">NEAU-HEGS1-5</strain>
    </source>
</reference>
<feature type="compositionally biased region" description="Low complexity" evidence="1">
    <location>
        <begin position="578"/>
        <end position="613"/>
    </location>
</feature>
<dbReference type="InterPro" id="IPR025608">
    <property type="entry name" value="TcpE"/>
</dbReference>
<feature type="compositionally biased region" description="Basic and acidic residues" evidence="1">
    <location>
        <begin position="302"/>
        <end position="312"/>
    </location>
</feature>
<dbReference type="InterPro" id="IPR027417">
    <property type="entry name" value="P-loop_NTPase"/>
</dbReference>
<accession>A0A5R8YMS6</accession>
<feature type="compositionally biased region" description="Low complexity" evidence="1">
    <location>
        <begin position="547"/>
        <end position="570"/>
    </location>
</feature>
<dbReference type="OrthoDB" id="3204399at2"/>
<feature type="compositionally biased region" description="Gly residues" evidence="1">
    <location>
        <begin position="666"/>
        <end position="677"/>
    </location>
</feature>
<evidence type="ECO:0000313" key="4">
    <source>
        <dbReference type="Proteomes" id="UP000309033"/>
    </source>
</evidence>
<dbReference type="Proteomes" id="UP000309033">
    <property type="component" value="Unassembled WGS sequence"/>
</dbReference>
<feature type="transmembrane region" description="Helical" evidence="2">
    <location>
        <begin position="30"/>
        <end position="49"/>
    </location>
</feature>
<comment type="caution">
    <text evidence="3">The sequence shown here is derived from an EMBL/GenBank/DDBJ whole genome shotgun (WGS) entry which is preliminary data.</text>
</comment>
<dbReference type="GO" id="GO:0016887">
    <property type="term" value="F:ATP hydrolysis activity"/>
    <property type="evidence" value="ECO:0007669"/>
    <property type="project" value="TreeGrafter"/>
</dbReference>
<evidence type="ECO:0000256" key="1">
    <source>
        <dbReference type="SAM" id="MobiDB-lite"/>
    </source>
</evidence>
<keyword evidence="2" id="KW-0812">Transmembrane</keyword>
<feature type="compositionally biased region" description="Low complexity" evidence="1">
    <location>
        <begin position="383"/>
        <end position="398"/>
    </location>
</feature>
<dbReference type="Pfam" id="PF12648">
    <property type="entry name" value="TcpE"/>
    <property type="match status" value="1"/>
</dbReference>
<protein>
    <recommendedName>
        <fullName evidence="5">MinD-like ATPase involved in chromosome partitioning or flagellar assembly</fullName>
    </recommendedName>
</protein>
<dbReference type="GO" id="GO:0009898">
    <property type="term" value="C:cytoplasmic side of plasma membrane"/>
    <property type="evidence" value="ECO:0007669"/>
    <property type="project" value="TreeGrafter"/>
</dbReference>
<dbReference type="EMBL" id="VANP01000015">
    <property type="protein sequence ID" value="TLP53622.1"/>
    <property type="molecule type" value="Genomic_DNA"/>
</dbReference>
<dbReference type="PANTHER" id="PTHR43384">
    <property type="entry name" value="SEPTUM SITE-DETERMINING PROTEIN MIND HOMOLOG, CHLOROPLASTIC-RELATED"/>
    <property type="match status" value="1"/>
</dbReference>
<feature type="compositionally biased region" description="Basic and acidic residues" evidence="1">
    <location>
        <begin position="402"/>
        <end position="415"/>
    </location>
</feature>
<feature type="compositionally biased region" description="Basic residues" evidence="1">
    <location>
        <begin position="523"/>
        <end position="533"/>
    </location>
</feature>
<keyword evidence="2" id="KW-1133">Transmembrane helix</keyword>
<dbReference type="InterPro" id="IPR050625">
    <property type="entry name" value="ParA/MinD_ATPase"/>
</dbReference>